<comment type="caution">
    <text evidence="1">The sequence shown here is derived from an EMBL/GenBank/DDBJ whole genome shotgun (WGS) entry which is preliminary data.</text>
</comment>
<dbReference type="EMBL" id="BAAAND010000004">
    <property type="protein sequence ID" value="GAA1577725.1"/>
    <property type="molecule type" value="Genomic_DNA"/>
</dbReference>
<protein>
    <submittedName>
        <fullName evidence="1">Uncharacterized protein</fullName>
    </submittedName>
</protein>
<proteinExistence type="predicted"/>
<name>A0ABN2DK49_9ACTN</name>
<organism evidence="1 2">
    <name type="scientific">Kribbella karoonensis</name>
    <dbReference type="NCBI Taxonomy" id="324851"/>
    <lineage>
        <taxon>Bacteria</taxon>
        <taxon>Bacillati</taxon>
        <taxon>Actinomycetota</taxon>
        <taxon>Actinomycetes</taxon>
        <taxon>Propionibacteriales</taxon>
        <taxon>Kribbellaceae</taxon>
        <taxon>Kribbella</taxon>
    </lineage>
</organism>
<keyword evidence="2" id="KW-1185">Reference proteome</keyword>
<evidence type="ECO:0000313" key="2">
    <source>
        <dbReference type="Proteomes" id="UP001500190"/>
    </source>
</evidence>
<evidence type="ECO:0000313" key="1">
    <source>
        <dbReference type="EMBL" id="GAA1577725.1"/>
    </source>
</evidence>
<reference evidence="1 2" key="1">
    <citation type="journal article" date="2019" name="Int. J. Syst. Evol. Microbiol.">
        <title>The Global Catalogue of Microorganisms (GCM) 10K type strain sequencing project: providing services to taxonomists for standard genome sequencing and annotation.</title>
        <authorList>
            <consortium name="The Broad Institute Genomics Platform"/>
            <consortium name="The Broad Institute Genome Sequencing Center for Infectious Disease"/>
            <person name="Wu L."/>
            <person name="Ma J."/>
        </authorList>
    </citation>
    <scope>NUCLEOTIDE SEQUENCE [LARGE SCALE GENOMIC DNA]</scope>
    <source>
        <strain evidence="1 2">JCM 14304</strain>
    </source>
</reference>
<gene>
    <name evidence="1" type="ORF">GCM10009742_21950</name>
</gene>
<accession>A0ABN2DK49</accession>
<dbReference type="Proteomes" id="UP001500190">
    <property type="component" value="Unassembled WGS sequence"/>
</dbReference>
<sequence>MSTQPGIIRGGASGNDMCPINASPVSAASAQRAFPYCAGRRIISQSRTTAVSGKCTPA</sequence>